<dbReference type="CDD" id="cd09071">
    <property type="entry name" value="FAR_C"/>
    <property type="match status" value="1"/>
</dbReference>
<dbReference type="InterPro" id="IPR026055">
    <property type="entry name" value="FAR"/>
</dbReference>
<name>A0A212F0C6_DANPL</name>
<feature type="domain" description="Fatty acyl-CoA reductase C-terminal" evidence="2">
    <location>
        <begin position="99"/>
        <end position="191"/>
    </location>
</feature>
<dbReference type="AlphaFoldDB" id="A0A212F0C6"/>
<protein>
    <submittedName>
        <fullName evidence="3">Fatty-acyl CoA reductase 1</fullName>
    </submittedName>
</protein>
<evidence type="ECO:0000313" key="3">
    <source>
        <dbReference type="EMBL" id="OWR47190.1"/>
    </source>
</evidence>
<gene>
    <name evidence="3" type="ORF">KGM_206088B</name>
</gene>
<dbReference type="InParanoid" id="A0A212F0C6"/>
<dbReference type="PANTHER" id="PTHR11011:SF24">
    <property type="entry name" value="FATTY ACYL-COA REDUCTASE"/>
    <property type="match status" value="1"/>
</dbReference>
<keyword evidence="1" id="KW-0472">Membrane</keyword>
<dbReference type="GO" id="GO:0080019">
    <property type="term" value="F:alcohol-forming very long-chain fatty acyl-CoA reductase activity"/>
    <property type="evidence" value="ECO:0007669"/>
    <property type="project" value="InterPro"/>
</dbReference>
<dbReference type="GO" id="GO:0035336">
    <property type="term" value="P:long-chain fatty-acyl-CoA metabolic process"/>
    <property type="evidence" value="ECO:0007669"/>
    <property type="project" value="TreeGrafter"/>
</dbReference>
<reference evidence="3 4" key="1">
    <citation type="journal article" date="2011" name="Cell">
        <title>The monarch butterfly genome yields insights into long-distance migration.</title>
        <authorList>
            <person name="Zhan S."/>
            <person name="Merlin C."/>
            <person name="Boore J.L."/>
            <person name="Reppert S.M."/>
        </authorList>
    </citation>
    <scope>NUCLEOTIDE SEQUENCE [LARGE SCALE GENOMIC DNA]</scope>
    <source>
        <strain evidence="3">F-2</strain>
    </source>
</reference>
<dbReference type="Pfam" id="PF03015">
    <property type="entry name" value="Sterile"/>
    <property type="match status" value="1"/>
</dbReference>
<dbReference type="PANTHER" id="PTHR11011">
    <property type="entry name" value="MALE STERILITY PROTEIN 2-RELATED"/>
    <property type="match status" value="1"/>
</dbReference>
<feature type="non-terminal residue" evidence="3">
    <location>
        <position position="1"/>
    </location>
</feature>
<organism evidence="3 4">
    <name type="scientific">Danaus plexippus plexippus</name>
    <dbReference type="NCBI Taxonomy" id="278856"/>
    <lineage>
        <taxon>Eukaryota</taxon>
        <taxon>Metazoa</taxon>
        <taxon>Ecdysozoa</taxon>
        <taxon>Arthropoda</taxon>
        <taxon>Hexapoda</taxon>
        <taxon>Insecta</taxon>
        <taxon>Pterygota</taxon>
        <taxon>Neoptera</taxon>
        <taxon>Endopterygota</taxon>
        <taxon>Lepidoptera</taxon>
        <taxon>Glossata</taxon>
        <taxon>Ditrysia</taxon>
        <taxon>Papilionoidea</taxon>
        <taxon>Nymphalidae</taxon>
        <taxon>Danainae</taxon>
        <taxon>Danaini</taxon>
        <taxon>Danaina</taxon>
        <taxon>Danaus</taxon>
        <taxon>Danaus</taxon>
    </lineage>
</organism>
<dbReference type="eggNOG" id="KOG1221">
    <property type="taxonomic scope" value="Eukaryota"/>
</dbReference>
<keyword evidence="1" id="KW-1133">Transmembrane helix</keyword>
<feature type="transmembrane region" description="Helical" evidence="1">
    <location>
        <begin position="208"/>
        <end position="226"/>
    </location>
</feature>
<comment type="caution">
    <text evidence="3">The sequence shown here is derived from an EMBL/GenBank/DDBJ whole genome shotgun (WGS) entry which is preliminary data.</text>
</comment>
<evidence type="ECO:0000313" key="4">
    <source>
        <dbReference type="Proteomes" id="UP000007151"/>
    </source>
</evidence>
<evidence type="ECO:0000256" key="1">
    <source>
        <dbReference type="SAM" id="Phobius"/>
    </source>
</evidence>
<accession>A0A212F0C6</accession>
<keyword evidence="1" id="KW-0812">Transmembrane</keyword>
<feature type="transmembrane region" description="Helical" evidence="1">
    <location>
        <begin position="97"/>
        <end position="115"/>
    </location>
</feature>
<evidence type="ECO:0000259" key="2">
    <source>
        <dbReference type="Pfam" id="PF03015"/>
    </source>
</evidence>
<dbReference type="GO" id="GO:0005777">
    <property type="term" value="C:peroxisome"/>
    <property type="evidence" value="ECO:0007669"/>
    <property type="project" value="TreeGrafter"/>
</dbReference>
<dbReference type="InterPro" id="IPR033640">
    <property type="entry name" value="FAR_C"/>
</dbReference>
<dbReference type="Proteomes" id="UP000007151">
    <property type="component" value="Unassembled WGS sequence"/>
</dbReference>
<dbReference type="EMBL" id="AGBW02011124">
    <property type="protein sequence ID" value="OWR47190.1"/>
    <property type="molecule type" value="Genomic_DNA"/>
</dbReference>
<dbReference type="KEGG" id="dpl:KGM_206088B"/>
<proteinExistence type="predicted"/>
<keyword evidence="4" id="KW-1185">Reference proteome</keyword>
<sequence length="244" mass="28365">ILHTMYTDPNLISDYMPVDIAIKAFIAAAWARGTKKLEPTDDIHLYNCSSSEIKALTMGQIVELGMEISKKIPLDSLVWHPCGGLTSSKLVNYVKVLLLHLLPALLVDGILKLIGKKPMLTKVQRRIYVANLALEYYVTQQWTFKNVNIVKLRSKIKEEDLKEFFYEMETIDIHEYFMNSCYGGKLYILKEKLEDLPAARIHYRRMELLHKVVMIIFKLSILWFIYNTSFFRDVMNMLYAVFVG</sequence>